<evidence type="ECO:0000313" key="2">
    <source>
        <dbReference type="EMBL" id="WFT76902.1"/>
    </source>
</evidence>
<dbReference type="InterPro" id="IPR052179">
    <property type="entry name" value="DD-CPase-like"/>
</dbReference>
<proteinExistence type="predicted"/>
<dbReference type="EMBL" id="CP121671">
    <property type="protein sequence ID" value="WFT76902.1"/>
    <property type="molecule type" value="Genomic_DNA"/>
</dbReference>
<feature type="domain" description="Peptidase M15C" evidence="1">
    <location>
        <begin position="77"/>
        <end position="144"/>
    </location>
</feature>
<dbReference type="Gene3D" id="3.30.1380.10">
    <property type="match status" value="1"/>
</dbReference>
<dbReference type="PANTHER" id="PTHR34385:SF1">
    <property type="entry name" value="PEPTIDOGLYCAN L-ALANYL-D-GLUTAMATE ENDOPEPTIDASE CWLK"/>
    <property type="match status" value="1"/>
</dbReference>
<accession>A0ABY8J5M7</accession>
<dbReference type="CDD" id="cd14845">
    <property type="entry name" value="L-Ala-D-Glu_peptidase_like"/>
    <property type="match status" value="1"/>
</dbReference>
<reference evidence="2 3" key="1">
    <citation type="submission" date="2023-04" db="EMBL/GenBank/DDBJ databases">
        <title>Genome sequence of Halobacillus naozhouensis KACC 21980.</title>
        <authorList>
            <person name="Kim S."/>
            <person name="Heo J."/>
            <person name="Kwon S.-W."/>
        </authorList>
    </citation>
    <scope>NUCLEOTIDE SEQUENCE [LARGE SCALE GENOMIC DNA]</scope>
    <source>
        <strain evidence="2 3">KCTC 13234</strain>
    </source>
</reference>
<dbReference type="PANTHER" id="PTHR34385">
    <property type="entry name" value="D-ALANYL-D-ALANINE CARBOXYPEPTIDASE"/>
    <property type="match status" value="1"/>
</dbReference>
<evidence type="ECO:0000313" key="3">
    <source>
        <dbReference type="Proteomes" id="UP001221597"/>
    </source>
</evidence>
<keyword evidence="3" id="KW-1185">Reference proteome</keyword>
<name>A0ABY8J5M7_9BACI</name>
<dbReference type="SUPFAM" id="SSF55166">
    <property type="entry name" value="Hedgehog/DD-peptidase"/>
    <property type="match status" value="1"/>
</dbReference>
<dbReference type="Pfam" id="PF13539">
    <property type="entry name" value="Peptidase_M15_4"/>
    <property type="match status" value="1"/>
</dbReference>
<dbReference type="InterPro" id="IPR039561">
    <property type="entry name" value="Peptidase_M15C"/>
</dbReference>
<protein>
    <submittedName>
        <fullName evidence="2">M15 family metallopeptidase</fullName>
    </submittedName>
</protein>
<evidence type="ECO:0000259" key="1">
    <source>
        <dbReference type="Pfam" id="PF13539"/>
    </source>
</evidence>
<gene>
    <name evidence="2" type="ORF">P9989_05285</name>
</gene>
<dbReference type="InterPro" id="IPR009045">
    <property type="entry name" value="Zn_M74/Hedgehog-like"/>
</dbReference>
<sequence length="167" mass="18942">MIELQERNSHIYQVKDAKTPSELHPAVEEGKKHLVNQAAEQGIDMIITDALRTKQEQEALYAQGRSTEGRIVTYASGGESYHNYGLAIDFALRLDNGEVIWDRSHDGNENGQSDWMEVVEIAKGLGFEWGGDWQSFKDYPHLQMDFGLSIHELQRGMRPKPKALAEE</sequence>
<dbReference type="Proteomes" id="UP001221597">
    <property type="component" value="Chromosome"/>
</dbReference>
<organism evidence="2 3">
    <name type="scientific">Halobacillus naozhouensis</name>
    <dbReference type="NCBI Taxonomy" id="554880"/>
    <lineage>
        <taxon>Bacteria</taxon>
        <taxon>Bacillati</taxon>
        <taxon>Bacillota</taxon>
        <taxon>Bacilli</taxon>
        <taxon>Bacillales</taxon>
        <taxon>Bacillaceae</taxon>
        <taxon>Halobacillus</taxon>
    </lineage>
</organism>